<evidence type="ECO:0000313" key="1">
    <source>
        <dbReference type="Proteomes" id="UP000887578"/>
    </source>
</evidence>
<protein>
    <submittedName>
        <fullName evidence="2">Uncharacterized protein</fullName>
    </submittedName>
</protein>
<dbReference type="AlphaFoldDB" id="A0A914QZJ0"/>
<organism evidence="1 2">
    <name type="scientific">Panagrolaimus davidi</name>
    <dbReference type="NCBI Taxonomy" id="227884"/>
    <lineage>
        <taxon>Eukaryota</taxon>
        <taxon>Metazoa</taxon>
        <taxon>Ecdysozoa</taxon>
        <taxon>Nematoda</taxon>
        <taxon>Chromadorea</taxon>
        <taxon>Rhabditida</taxon>
        <taxon>Tylenchina</taxon>
        <taxon>Panagrolaimomorpha</taxon>
        <taxon>Panagrolaimoidea</taxon>
        <taxon>Panagrolaimidae</taxon>
        <taxon>Panagrolaimus</taxon>
    </lineage>
</organism>
<sequence>MLFIDGPITKIFKNYTEHVDRLTGLSTLHLLEKSKDITTTLSSFGVPVSQAIGTLLDQGIAKINPDLYESLVLHHNKTMIRFNAFSTQISSMKNSFEGFVSEIDYEHSIARPILYLIDIFDVCVDPVGYRDMCKDYIKSTCEKYAPYEIIRVCLKTIIFSFWLINITDYLFRDSR</sequence>
<name>A0A914QZJ0_9BILA</name>
<accession>A0A914QZJ0</accession>
<reference evidence="2" key="1">
    <citation type="submission" date="2022-11" db="UniProtKB">
        <authorList>
            <consortium name="WormBaseParasite"/>
        </authorList>
    </citation>
    <scope>IDENTIFICATION</scope>
</reference>
<keyword evidence="1" id="KW-1185">Reference proteome</keyword>
<proteinExistence type="predicted"/>
<dbReference type="Proteomes" id="UP000887578">
    <property type="component" value="Unplaced"/>
</dbReference>
<evidence type="ECO:0000313" key="2">
    <source>
        <dbReference type="WBParaSite" id="PDA_v2.g9344.t1"/>
    </source>
</evidence>
<dbReference type="WBParaSite" id="PDA_v2.g9344.t1">
    <property type="protein sequence ID" value="PDA_v2.g9344.t1"/>
    <property type="gene ID" value="PDA_v2.g9344"/>
</dbReference>